<dbReference type="GO" id="GO:0030244">
    <property type="term" value="P:cellulose biosynthetic process"/>
    <property type="evidence" value="ECO:0007669"/>
    <property type="project" value="InterPro"/>
</dbReference>
<reference evidence="2" key="1">
    <citation type="submission" date="2017-05" db="EMBL/GenBank/DDBJ databases">
        <title>Complete and WGS of Bordetella genogroups.</title>
        <authorList>
            <person name="Spilker T."/>
            <person name="Lipuma J."/>
        </authorList>
    </citation>
    <scope>NUCLEOTIDE SEQUENCE [LARGE SCALE GENOMIC DNA]</scope>
    <source>
        <strain evidence="2">AU8856</strain>
    </source>
</reference>
<dbReference type="Proteomes" id="UP000215767">
    <property type="component" value="Unassembled WGS sequence"/>
</dbReference>
<dbReference type="Gene3D" id="3.30.70.2590">
    <property type="match status" value="1"/>
</dbReference>
<evidence type="ECO:0000313" key="2">
    <source>
        <dbReference type="Proteomes" id="UP000215767"/>
    </source>
</evidence>
<gene>
    <name evidence="1" type="ORF">CAL28_00215</name>
</gene>
<evidence type="ECO:0008006" key="3">
    <source>
        <dbReference type="Google" id="ProtNLM"/>
    </source>
</evidence>
<dbReference type="InterPro" id="IPR038470">
    <property type="entry name" value="Cellsynth_D_sf"/>
</dbReference>
<evidence type="ECO:0000313" key="1">
    <source>
        <dbReference type="EMBL" id="OZI66219.1"/>
    </source>
</evidence>
<proteinExistence type="predicted"/>
<dbReference type="InterPro" id="IPR022798">
    <property type="entry name" value="BcsD_bac"/>
</dbReference>
<keyword evidence="2" id="KW-1185">Reference proteome</keyword>
<dbReference type="EMBL" id="NEVS01000001">
    <property type="protein sequence ID" value="OZI66219.1"/>
    <property type="molecule type" value="Genomic_DNA"/>
</dbReference>
<dbReference type="OrthoDB" id="8963422at2"/>
<comment type="caution">
    <text evidence="1">The sequence shown here is derived from an EMBL/GenBank/DDBJ whole genome shotgun (WGS) entry which is preliminary data.</text>
</comment>
<dbReference type="AlphaFoldDB" id="A0A261UWI1"/>
<accession>A0A261UWI1</accession>
<sequence length="157" mass="17145">MQGAELEYLHGRLCIPQWRDFLHAQAEEFRAHLSTAELRGLMNRVGLRFAALHPLGPCASIADLRDAMNAVWKPLDWGLVELDDQDSAALAIQHFCSPLSAAFGQAHLDWTPAFLEGVYQGWMSAAGAGDALRVRLQQADPGTGSLRFVFSKQGGTA</sequence>
<organism evidence="1 2">
    <name type="scientific">Bordetella genomosp. 11</name>
    <dbReference type="NCBI Taxonomy" id="1416808"/>
    <lineage>
        <taxon>Bacteria</taxon>
        <taxon>Pseudomonadati</taxon>
        <taxon>Pseudomonadota</taxon>
        <taxon>Betaproteobacteria</taxon>
        <taxon>Burkholderiales</taxon>
        <taxon>Alcaligenaceae</taxon>
        <taxon>Bordetella</taxon>
    </lineage>
</organism>
<name>A0A261UWI1_9BORD</name>
<protein>
    <recommendedName>
        <fullName evidence="3">Cellulose synthase</fullName>
    </recommendedName>
</protein>
<dbReference type="Pfam" id="PF03500">
    <property type="entry name" value="Cellsynth_D"/>
    <property type="match status" value="1"/>
</dbReference>